<name>A0ACC0WUM5_9STRA</name>
<comment type="caution">
    <text evidence="1">The sequence shown here is derived from an EMBL/GenBank/DDBJ whole genome shotgun (WGS) entry which is preliminary data.</text>
</comment>
<evidence type="ECO:0000313" key="1">
    <source>
        <dbReference type="EMBL" id="KAI9922092.1"/>
    </source>
</evidence>
<evidence type="ECO:0000313" key="2">
    <source>
        <dbReference type="Proteomes" id="UP001163321"/>
    </source>
</evidence>
<dbReference type="EMBL" id="CM047580">
    <property type="protein sequence ID" value="KAI9922092.1"/>
    <property type="molecule type" value="Genomic_DNA"/>
</dbReference>
<keyword evidence="2" id="KW-1185">Reference proteome</keyword>
<gene>
    <name evidence="1" type="ORF">PsorP6_002598</name>
</gene>
<protein>
    <submittedName>
        <fullName evidence="1">Uncharacterized protein</fullName>
    </submittedName>
</protein>
<reference evidence="1 2" key="1">
    <citation type="journal article" date="2022" name="bioRxiv">
        <title>The genome of the oomycete Peronosclerospora sorghi, a cosmopolitan pathogen of maize and sorghum, is inflated with dispersed pseudogenes.</title>
        <authorList>
            <person name="Fletcher K."/>
            <person name="Martin F."/>
            <person name="Isakeit T."/>
            <person name="Cavanaugh K."/>
            <person name="Magill C."/>
            <person name="Michelmore R."/>
        </authorList>
    </citation>
    <scope>NUCLEOTIDE SEQUENCE [LARGE SCALE GENOMIC DNA]</scope>
    <source>
        <strain evidence="1">P6</strain>
    </source>
</reference>
<dbReference type="Proteomes" id="UP001163321">
    <property type="component" value="Chromosome 1"/>
</dbReference>
<accession>A0ACC0WUM5</accession>
<organism evidence="1 2">
    <name type="scientific">Peronosclerospora sorghi</name>
    <dbReference type="NCBI Taxonomy" id="230839"/>
    <lineage>
        <taxon>Eukaryota</taxon>
        <taxon>Sar</taxon>
        <taxon>Stramenopiles</taxon>
        <taxon>Oomycota</taxon>
        <taxon>Peronosporomycetes</taxon>
        <taxon>Peronosporales</taxon>
        <taxon>Peronosporaceae</taxon>
        <taxon>Peronosclerospora</taxon>
    </lineage>
</organism>
<sequence>MSINGIASEQTTAEVATQSLTAEAALIYRMQLQPRPHVTFDESVVDNENLGRRRSNKCCIFHKKREFGESSSESDEDSDTSDKASEHPHDKNCKHKSWHRRTGPKKCVPSPFSSDEEKGPMPLH</sequence>
<proteinExistence type="predicted"/>